<proteinExistence type="predicted"/>
<feature type="domain" description="Peptidase C45 hydrolase" evidence="1">
    <location>
        <begin position="146"/>
        <end position="313"/>
    </location>
</feature>
<organism evidence="2 3">
    <name type="scientific">Brevibacterium aurantiacum</name>
    <dbReference type="NCBI Taxonomy" id="273384"/>
    <lineage>
        <taxon>Bacteria</taxon>
        <taxon>Bacillati</taxon>
        <taxon>Actinomycetota</taxon>
        <taxon>Actinomycetes</taxon>
        <taxon>Micrococcales</taxon>
        <taxon>Brevibacteriaceae</taxon>
        <taxon>Brevibacterium</taxon>
    </lineage>
</organism>
<evidence type="ECO:0000313" key="3">
    <source>
        <dbReference type="Proteomes" id="UP000218620"/>
    </source>
</evidence>
<accession>A0A2A3YV37</accession>
<dbReference type="Pfam" id="PF03417">
    <property type="entry name" value="AAT"/>
    <property type="match status" value="1"/>
</dbReference>
<sequence length="385" mass="41034">MPTWPASCVKPASANQRERMVKMRLHEIDLIPSAGDSVESQAAAYGRRFESEIRRSVKLYQSFFTSIGITKTTVDEIAESCFQAINEWYPRLAVEIRTLATTVGLDIVDLMAVVARTEVLVADPLHERSECSTAVVSGPDQRLRSIQTWDWHEHLVPAALIRKHRSAGGIDVATFTEFGAPAKIGINSAGLGLNFNILHHRSDHAGGGVPVHAIARRILDEATTVEEAISVGAGAIPSASTALTVSDQLGSAASIEVSPAASTAVRSKTGGNLFHTNHFIDTTLSEGENTTDISTTYARLGHLESVFHKVSDAGPVAAEMAACLARPAIGSLASPVCMVPDTSLPTCEQWKTLMTVAMNPSGRIMACFAGAPDGWSSGEIVYVSI</sequence>
<protein>
    <recommendedName>
        <fullName evidence="1">Peptidase C45 hydrolase domain-containing protein</fullName>
    </recommendedName>
</protein>
<comment type="caution">
    <text evidence="2">The sequence shown here is derived from an EMBL/GenBank/DDBJ whole genome shotgun (WGS) entry which is preliminary data.</text>
</comment>
<name>A0A2A3YV37_BREAU</name>
<dbReference type="Gene3D" id="3.60.60.10">
    <property type="entry name" value="Penicillin V Acylase, Chain A"/>
    <property type="match status" value="1"/>
</dbReference>
<dbReference type="AlphaFoldDB" id="A0A2A3YV37"/>
<reference evidence="2 3" key="1">
    <citation type="journal article" date="2017" name="Elife">
        <title>Extensive horizontal gene transfer in cheese-associated bacteria.</title>
        <authorList>
            <person name="Bonham K.S."/>
            <person name="Wolfe B.E."/>
            <person name="Dutton R.J."/>
        </authorList>
    </citation>
    <scope>NUCLEOTIDE SEQUENCE [LARGE SCALE GENOMIC DNA]</scope>
    <source>
        <strain evidence="2 3">962_8</strain>
    </source>
</reference>
<dbReference type="NCBIfam" id="NF040521">
    <property type="entry name" value="C45_proenzyme"/>
    <property type="match status" value="1"/>
</dbReference>
<dbReference type="PANTHER" id="PTHR34180:SF1">
    <property type="entry name" value="BETA-ALANYL-DOPAMINE_CARCININE HYDROLASE"/>
    <property type="match status" value="1"/>
</dbReference>
<dbReference type="InterPro" id="IPR005079">
    <property type="entry name" value="Peptidase_C45_hydrolase"/>
</dbReference>
<dbReference type="EMBL" id="NRGQ01000008">
    <property type="protein sequence ID" value="PCC43147.1"/>
    <property type="molecule type" value="Genomic_DNA"/>
</dbReference>
<dbReference type="RefSeq" id="WP_096177912.1">
    <property type="nucleotide sequence ID" value="NZ_NRGQ01000008.1"/>
</dbReference>
<evidence type="ECO:0000259" key="1">
    <source>
        <dbReference type="Pfam" id="PF03417"/>
    </source>
</evidence>
<dbReference type="PANTHER" id="PTHR34180">
    <property type="entry name" value="PEPTIDASE C45"/>
    <property type="match status" value="1"/>
</dbReference>
<evidence type="ECO:0000313" key="2">
    <source>
        <dbReference type="EMBL" id="PCC43147.1"/>
    </source>
</evidence>
<dbReference type="Gene3D" id="1.10.10.2120">
    <property type="match status" value="1"/>
</dbReference>
<gene>
    <name evidence="2" type="ORF">CIK65_08760</name>
</gene>
<dbReference type="InterPro" id="IPR047801">
    <property type="entry name" value="Peptidase_C45"/>
</dbReference>
<dbReference type="InterPro" id="IPR047794">
    <property type="entry name" value="C45_proenzyme-like"/>
</dbReference>
<dbReference type="Proteomes" id="UP000218620">
    <property type="component" value="Unassembled WGS sequence"/>
</dbReference>